<dbReference type="VEuPathDB" id="FungiDB:BO71DRAFT_391186"/>
<evidence type="ECO:0000256" key="1">
    <source>
        <dbReference type="SAM" id="MobiDB-lite"/>
    </source>
</evidence>
<proteinExistence type="predicted"/>
<feature type="compositionally biased region" description="Polar residues" evidence="1">
    <location>
        <begin position="45"/>
        <end position="60"/>
    </location>
</feature>
<gene>
    <name evidence="2" type="ORF">BO71DRAFT_391186</name>
</gene>
<feature type="region of interest" description="Disordered" evidence="1">
    <location>
        <begin position="288"/>
        <end position="309"/>
    </location>
</feature>
<dbReference type="EMBL" id="KZ826076">
    <property type="protein sequence ID" value="PYH88650.1"/>
    <property type="molecule type" value="Genomic_DNA"/>
</dbReference>
<evidence type="ECO:0000313" key="3">
    <source>
        <dbReference type="Proteomes" id="UP000247810"/>
    </source>
</evidence>
<dbReference type="Proteomes" id="UP000247810">
    <property type="component" value="Unassembled WGS sequence"/>
</dbReference>
<evidence type="ECO:0000313" key="2">
    <source>
        <dbReference type="EMBL" id="PYH88650.1"/>
    </source>
</evidence>
<dbReference type="OrthoDB" id="5343483at2759"/>
<feature type="region of interest" description="Disordered" evidence="1">
    <location>
        <begin position="44"/>
        <end position="64"/>
    </location>
</feature>
<organism evidence="2 3">
    <name type="scientific">Aspergillus ellipticus CBS 707.79</name>
    <dbReference type="NCBI Taxonomy" id="1448320"/>
    <lineage>
        <taxon>Eukaryota</taxon>
        <taxon>Fungi</taxon>
        <taxon>Dikarya</taxon>
        <taxon>Ascomycota</taxon>
        <taxon>Pezizomycotina</taxon>
        <taxon>Eurotiomycetes</taxon>
        <taxon>Eurotiomycetidae</taxon>
        <taxon>Eurotiales</taxon>
        <taxon>Aspergillaceae</taxon>
        <taxon>Aspergillus</taxon>
        <taxon>Aspergillus subgen. Circumdati</taxon>
    </lineage>
</organism>
<protein>
    <submittedName>
        <fullName evidence="2">Uncharacterized protein</fullName>
    </submittedName>
</protein>
<sequence length="309" mass="35319">MTNTSPKPLRDLMRFHTDPLVNPLCWTSRHLDFVGCRFGHADPANTESRSTPCDSKSNKSSPRDAELLATNPFPIIKHCHLTNILLATSLRSKGSQFFFADRPVHRPQYSVFYRHGHSDPQVYSNSPPLVGNLHYTSVVGDRGRQFEPFPDPHGGLNFLGSRILTKRMAQITPQEWTRDPYFVCLLLAIAQLQERRLGLSEPSTYTSRLLVTRISDREYIHLHEAKITTELLEALRDPASATTYTEWPVIWQRKLPFKPYDTFADRLVAELVQACSLWSHDSSELLDGECGTKQSNEDEDGRESKIRRK</sequence>
<dbReference type="AlphaFoldDB" id="A0A319CV50"/>
<reference evidence="2 3" key="1">
    <citation type="submission" date="2018-02" db="EMBL/GenBank/DDBJ databases">
        <title>The genomes of Aspergillus section Nigri reveals drivers in fungal speciation.</title>
        <authorList>
            <consortium name="DOE Joint Genome Institute"/>
            <person name="Vesth T.C."/>
            <person name="Nybo J."/>
            <person name="Theobald S."/>
            <person name="Brandl J."/>
            <person name="Frisvad J.C."/>
            <person name="Nielsen K.F."/>
            <person name="Lyhne E.K."/>
            <person name="Kogle M.E."/>
            <person name="Kuo A."/>
            <person name="Riley R."/>
            <person name="Clum A."/>
            <person name="Nolan M."/>
            <person name="Lipzen A."/>
            <person name="Salamov A."/>
            <person name="Henrissat B."/>
            <person name="Wiebenga A."/>
            <person name="De vries R.P."/>
            <person name="Grigoriev I.V."/>
            <person name="Mortensen U.H."/>
            <person name="Andersen M.R."/>
            <person name="Baker S.E."/>
        </authorList>
    </citation>
    <scope>NUCLEOTIDE SEQUENCE [LARGE SCALE GENOMIC DNA]</scope>
    <source>
        <strain evidence="2 3">CBS 707.79</strain>
    </source>
</reference>
<accession>A0A319CV50</accession>
<name>A0A319CV50_9EURO</name>
<keyword evidence="3" id="KW-1185">Reference proteome</keyword>